<dbReference type="CDD" id="cd16329">
    <property type="entry name" value="LolA_like"/>
    <property type="match status" value="1"/>
</dbReference>
<dbReference type="Pfam" id="PF17131">
    <property type="entry name" value="LolA_like"/>
    <property type="match status" value="1"/>
</dbReference>
<organism evidence="3 4">
    <name type="scientific">Aminobacterium colombiense (strain DSM 12261 / ALA-1)</name>
    <dbReference type="NCBI Taxonomy" id="572547"/>
    <lineage>
        <taxon>Bacteria</taxon>
        <taxon>Thermotogati</taxon>
        <taxon>Synergistota</taxon>
        <taxon>Synergistia</taxon>
        <taxon>Synergistales</taxon>
        <taxon>Aminobacteriaceae</taxon>
        <taxon>Aminobacterium</taxon>
    </lineage>
</organism>
<proteinExistence type="predicted"/>
<dbReference type="KEGG" id="aco:Amico_1326"/>
<dbReference type="Gene3D" id="2.50.20.10">
    <property type="entry name" value="Lipoprotein localisation LolA/LolB/LppX"/>
    <property type="match status" value="1"/>
</dbReference>
<dbReference type="EMBL" id="CP001997">
    <property type="protein sequence ID" value="ADE57444.1"/>
    <property type="molecule type" value="Genomic_DNA"/>
</dbReference>
<accession>D5EFW2</accession>
<sequence>MKKLILLLLLITHCAIAYGEELSGIGILEKVDANYIADNRKVISTMIVKGSRGMRTMQAQSWVQGMDKAFSEFLSPPRDEGTKMLKLGDELWIYTPTTDRTIKIAGHMLRRSLMGSDISYEDYMEDPKLSNLYDVELVGEESFSNRDCYVLDLIAKEEGLSYHSRKLWVDKENYLPLREDRFAKSGKLLKTFLIDEVFKVQDRWYPKKATVKDALASGEGTEFIIEAIEFNVEIPDYIFSKASLRK</sequence>
<protein>
    <submittedName>
        <fullName evidence="3">Putative sigma E regulatory protein, MucB/RseB</fullName>
    </submittedName>
</protein>
<dbReference type="PANTHER" id="PTHR37507:SF2">
    <property type="entry name" value="SPORULATION PROTEIN YDCC"/>
    <property type="match status" value="1"/>
</dbReference>
<name>D5EFW2_AMICL</name>
<dbReference type="SUPFAM" id="SSF89392">
    <property type="entry name" value="Prokaryotic lipoproteins and lipoprotein localization factors"/>
    <property type="match status" value="1"/>
</dbReference>
<keyword evidence="1" id="KW-0732">Signal</keyword>
<dbReference type="HOGENOM" id="CLU_074356_2_0_0"/>
<evidence type="ECO:0000259" key="2">
    <source>
        <dbReference type="Pfam" id="PF17131"/>
    </source>
</evidence>
<dbReference type="InterPro" id="IPR029046">
    <property type="entry name" value="LolA/LolB/LppX"/>
</dbReference>
<dbReference type="RefSeq" id="WP_013048707.1">
    <property type="nucleotide sequence ID" value="NC_014011.1"/>
</dbReference>
<keyword evidence="4" id="KW-1185">Reference proteome</keyword>
<reference evidence="3 4" key="1">
    <citation type="journal article" date="2010" name="Stand. Genomic Sci.">
        <title>Complete genome sequence of Aminobacterium colombiense type strain (ALA-1).</title>
        <authorList>
            <person name="Chertkov O."/>
            <person name="Sikorski J."/>
            <person name="Brambilla E."/>
            <person name="Lapidus A."/>
            <person name="Copeland A."/>
            <person name="Glavina Del Rio T."/>
            <person name="Nolan M."/>
            <person name="Lucas S."/>
            <person name="Tice H."/>
            <person name="Cheng J.F."/>
            <person name="Han C."/>
            <person name="Detter J.C."/>
            <person name="Bruce D."/>
            <person name="Tapia R."/>
            <person name="Goodwin L."/>
            <person name="Pitluck S."/>
            <person name="Liolios K."/>
            <person name="Ivanova N."/>
            <person name="Mavromatis K."/>
            <person name="Ovchinnikova G."/>
            <person name="Pati A."/>
            <person name="Chen A."/>
            <person name="Palaniappan K."/>
            <person name="Land M."/>
            <person name="Hauser L."/>
            <person name="Chang Y.J."/>
            <person name="Jeffries C.D."/>
            <person name="Spring S."/>
            <person name="Rohde M."/>
            <person name="Goker M."/>
            <person name="Bristow J."/>
            <person name="Eisen J.A."/>
            <person name="Markowitz V."/>
            <person name="Hugenholtz P."/>
            <person name="Kyrpides N.C."/>
            <person name="Klenk H.P."/>
        </authorList>
    </citation>
    <scope>NUCLEOTIDE SEQUENCE [LARGE SCALE GENOMIC DNA]</scope>
    <source>
        <strain evidence="4">DSM 12261 / ALA-1</strain>
    </source>
</reference>
<dbReference type="PANTHER" id="PTHR37507">
    <property type="entry name" value="SPORULATION PROTEIN YDCC"/>
    <property type="match status" value="1"/>
</dbReference>
<evidence type="ECO:0000313" key="3">
    <source>
        <dbReference type="EMBL" id="ADE57444.1"/>
    </source>
</evidence>
<evidence type="ECO:0000256" key="1">
    <source>
        <dbReference type="SAM" id="SignalP"/>
    </source>
</evidence>
<dbReference type="Proteomes" id="UP000002366">
    <property type="component" value="Chromosome"/>
</dbReference>
<dbReference type="AlphaFoldDB" id="D5EFW2"/>
<dbReference type="eggNOG" id="COG2834">
    <property type="taxonomic scope" value="Bacteria"/>
</dbReference>
<gene>
    <name evidence="3" type="ordered locus">Amico_1326</name>
</gene>
<dbReference type="STRING" id="572547.Amico_1326"/>
<dbReference type="InterPro" id="IPR033399">
    <property type="entry name" value="TP_0789-like"/>
</dbReference>
<feature type="chain" id="PRO_5003071130" evidence="1">
    <location>
        <begin position="20"/>
        <end position="246"/>
    </location>
</feature>
<feature type="domain" description="Uncharacterized protein TP-0789" evidence="2">
    <location>
        <begin position="66"/>
        <end position="246"/>
    </location>
</feature>
<feature type="signal peptide" evidence="1">
    <location>
        <begin position="1"/>
        <end position="19"/>
    </location>
</feature>
<dbReference type="OrthoDB" id="9803781at2"/>
<evidence type="ECO:0000313" key="4">
    <source>
        <dbReference type="Proteomes" id="UP000002366"/>
    </source>
</evidence>
<dbReference type="InterPro" id="IPR052944">
    <property type="entry name" value="Sporulation_related"/>
</dbReference>